<name>A0A2B7Y5E2_POLH7</name>
<accession>A0A2B7Y5E2</accession>
<feature type="compositionally biased region" description="Low complexity" evidence="1">
    <location>
        <begin position="263"/>
        <end position="280"/>
    </location>
</feature>
<feature type="region of interest" description="Disordered" evidence="1">
    <location>
        <begin position="1"/>
        <end position="27"/>
    </location>
</feature>
<dbReference type="STRING" id="1447883.A0A2B7Y5E2"/>
<proteinExistence type="predicted"/>
<feature type="compositionally biased region" description="Polar residues" evidence="1">
    <location>
        <begin position="1"/>
        <end position="25"/>
    </location>
</feature>
<feature type="compositionally biased region" description="Basic and acidic residues" evidence="1">
    <location>
        <begin position="281"/>
        <end position="291"/>
    </location>
</feature>
<dbReference type="OrthoDB" id="6105938at2759"/>
<comment type="caution">
    <text evidence="2">The sequence shown here is derived from an EMBL/GenBank/DDBJ whole genome shotgun (WGS) entry which is preliminary data.</text>
</comment>
<reference evidence="2 3" key="1">
    <citation type="submission" date="2017-10" db="EMBL/GenBank/DDBJ databases">
        <title>Comparative genomics in systemic dimorphic fungi from Ajellomycetaceae.</title>
        <authorList>
            <person name="Munoz J.F."/>
            <person name="Mcewen J.G."/>
            <person name="Clay O.K."/>
            <person name="Cuomo C.A."/>
        </authorList>
    </citation>
    <scope>NUCLEOTIDE SEQUENCE [LARGE SCALE GENOMIC DNA]</scope>
    <source>
        <strain evidence="2 3">UAMH7299</strain>
    </source>
</reference>
<feature type="compositionally biased region" description="Polar residues" evidence="1">
    <location>
        <begin position="350"/>
        <end position="380"/>
    </location>
</feature>
<feature type="region of interest" description="Disordered" evidence="1">
    <location>
        <begin position="341"/>
        <end position="417"/>
    </location>
</feature>
<protein>
    <submittedName>
        <fullName evidence="2">Uncharacterized protein</fullName>
    </submittedName>
</protein>
<dbReference type="Proteomes" id="UP000224634">
    <property type="component" value="Unassembled WGS sequence"/>
</dbReference>
<feature type="compositionally biased region" description="Low complexity" evidence="1">
    <location>
        <begin position="390"/>
        <end position="402"/>
    </location>
</feature>
<sequence>MPRQGSTRPSSRLVSPPNWSSSQAVSEPPGCLTQWFVSHRLEKTCPSCRAAVTAQPSPAYLVRDIVQIFISRAELLEENETTVEHMNNKRTETDGIEADKQNTDPRHGGLFRGCFKKGHSRDIPIIDIEDGVERCPDCAWELEDGLCNNCGFSVAGFTDSESGSEGDDSVMTDATNDVEDGFGSLDEDGFDFHHDALAARMIHINNHGMFDWPFVERRWGDVHNDYFSASNGTTDYDDEEGYGTEEEMDGFIDDSSILGAGTDGSTVVGDVGTSSINSDHSANDSDNHSKEDEDEDDDDDSDDEPVRPQPQRRRPQPVTPSRNQYGANTSQVINTHRGQQIGIANGRPSGDQNNPILLSDTPRSQNHAFDANINASNNNRRPGGPRSTMSRPSLRNRNQQSQRRSRNRGHGQDTFAC</sequence>
<organism evidence="2 3">
    <name type="scientific">Polytolypa hystricis (strain UAMH7299)</name>
    <dbReference type="NCBI Taxonomy" id="1447883"/>
    <lineage>
        <taxon>Eukaryota</taxon>
        <taxon>Fungi</taxon>
        <taxon>Dikarya</taxon>
        <taxon>Ascomycota</taxon>
        <taxon>Pezizomycotina</taxon>
        <taxon>Eurotiomycetes</taxon>
        <taxon>Eurotiomycetidae</taxon>
        <taxon>Onygenales</taxon>
        <taxon>Onygenales incertae sedis</taxon>
        <taxon>Polytolypa</taxon>
    </lineage>
</organism>
<feature type="region of interest" description="Disordered" evidence="1">
    <location>
        <begin position="254"/>
        <end position="326"/>
    </location>
</feature>
<evidence type="ECO:0000256" key="1">
    <source>
        <dbReference type="SAM" id="MobiDB-lite"/>
    </source>
</evidence>
<feature type="compositionally biased region" description="Acidic residues" evidence="1">
    <location>
        <begin position="292"/>
        <end position="303"/>
    </location>
</feature>
<dbReference type="AlphaFoldDB" id="A0A2B7Y5E2"/>
<evidence type="ECO:0000313" key="3">
    <source>
        <dbReference type="Proteomes" id="UP000224634"/>
    </source>
</evidence>
<keyword evidence="3" id="KW-1185">Reference proteome</keyword>
<evidence type="ECO:0000313" key="2">
    <source>
        <dbReference type="EMBL" id="PGH15867.1"/>
    </source>
</evidence>
<gene>
    <name evidence="2" type="ORF">AJ80_05398</name>
</gene>
<dbReference type="EMBL" id="PDNA01000079">
    <property type="protein sequence ID" value="PGH15867.1"/>
    <property type="molecule type" value="Genomic_DNA"/>
</dbReference>